<organism evidence="8 9">
    <name type="scientific">Dongia soli</name>
    <dbReference type="NCBI Taxonomy" id="600628"/>
    <lineage>
        <taxon>Bacteria</taxon>
        <taxon>Pseudomonadati</taxon>
        <taxon>Pseudomonadota</taxon>
        <taxon>Alphaproteobacteria</taxon>
        <taxon>Rhodospirillales</taxon>
        <taxon>Dongiaceae</taxon>
        <taxon>Dongia</taxon>
    </lineage>
</organism>
<proteinExistence type="predicted"/>
<feature type="transmembrane region" description="Helical" evidence="6">
    <location>
        <begin position="266"/>
        <end position="286"/>
    </location>
</feature>
<feature type="transmembrane region" description="Helical" evidence="6">
    <location>
        <begin position="12"/>
        <end position="32"/>
    </location>
</feature>
<feature type="transmembrane region" description="Helical" evidence="6">
    <location>
        <begin position="160"/>
        <end position="178"/>
    </location>
</feature>
<evidence type="ECO:0000256" key="2">
    <source>
        <dbReference type="ARBA" id="ARBA00022692"/>
    </source>
</evidence>
<reference evidence="8 9" key="1">
    <citation type="journal article" date="2016" name="Antonie Van Leeuwenhoek">
        <title>Dongia soli sp. nov., isolated from soil from Dokdo, Korea.</title>
        <authorList>
            <person name="Kim D.U."/>
            <person name="Lee H."/>
            <person name="Kim H."/>
            <person name="Kim S.G."/>
            <person name="Ka J.O."/>
        </authorList>
    </citation>
    <scope>NUCLEOTIDE SEQUENCE [LARGE SCALE GENOMIC DNA]</scope>
    <source>
        <strain evidence="8 9">D78</strain>
    </source>
</reference>
<gene>
    <name evidence="8" type="ORF">SMD27_22985</name>
</gene>
<dbReference type="PROSITE" id="PS50850">
    <property type="entry name" value="MFS"/>
    <property type="match status" value="1"/>
</dbReference>
<feature type="transmembrane region" description="Helical" evidence="6">
    <location>
        <begin position="324"/>
        <end position="345"/>
    </location>
</feature>
<dbReference type="Gene3D" id="1.20.1250.20">
    <property type="entry name" value="MFS general substrate transporter like domains"/>
    <property type="match status" value="2"/>
</dbReference>
<keyword evidence="9" id="KW-1185">Reference proteome</keyword>
<dbReference type="Pfam" id="PF00083">
    <property type="entry name" value="Sugar_tr"/>
    <property type="match status" value="1"/>
</dbReference>
<dbReference type="PANTHER" id="PTHR23521:SF3">
    <property type="entry name" value="MFS TRANSPORTER"/>
    <property type="match status" value="1"/>
</dbReference>
<dbReference type="InterPro" id="IPR005828">
    <property type="entry name" value="MFS_sugar_transport-like"/>
</dbReference>
<keyword evidence="2 6" id="KW-0812">Transmembrane</keyword>
<accession>A0ABU5EH79</accession>
<comment type="caution">
    <text evidence="8">The sequence shown here is derived from an EMBL/GenBank/DDBJ whole genome shotgun (WGS) entry which is preliminary data.</text>
</comment>
<feature type="compositionally biased region" description="Low complexity" evidence="5">
    <location>
        <begin position="407"/>
        <end position="420"/>
    </location>
</feature>
<evidence type="ECO:0000313" key="9">
    <source>
        <dbReference type="Proteomes" id="UP001279642"/>
    </source>
</evidence>
<feature type="transmembrane region" description="Helical" evidence="6">
    <location>
        <begin position="44"/>
        <end position="62"/>
    </location>
</feature>
<dbReference type="RefSeq" id="WP_320510797.1">
    <property type="nucleotide sequence ID" value="NZ_JAXCLW010000013.1"/>
</dbReference>
<evidence type="ECO:0000256" key="3">
    <source>
        <dbReference type="ARBA" id="ARBA00022989"/>
    </source>
</evidence>
<name>A0ABU5EH79_9PROT</name>
<evidence type="ECO:0000256" key="4">
    <source>
        <dbReference type="ARBA" id="ARBA00023136"/>
    </source>
</evidence>
<sequence>MMSNTSTRAQIGTLIIATGFIQIGNGFFNTFISLRVAIEDFEATTAGLVLSSYFVGFTIGALRCGKIIARIGHIRAYAAFAGLAVAATATMPLLVGPLPWLIQRAVIGFGCSGLFVTAESWLNARALPAERGRIFSIYMVGTFVALALGQLLIARVNVTTAGPFSMIAALFSLALVMVSMTRAEAPRTATAPSLPYQQLLRAAPIAVAGCALSGLITGTFYALVPAWMQGEEIPQSTIGFFMLVAVLGGLIFQVPVGRCSDRFDRLSVLAVLGLGFAFTAVALIHLPNHPAIELPAAVLLGGFMSCLYPVCIANAHDHMPADRVLAVSGRLILTNGVGAALGPILGMSLMRRFDIDGVFYLMAAAASLIALLAVGRSLTSPAPPHLERPFDILTPQAAPVAHDPIGAADGPARPAEAAPMEPVPHDVAEQ</sequence>
<feature type="transmembrane region" description="Helical" evidence="6">
    <location>
        <begin position="134"/>
        <end position="154"/>
    </location>
</feature>
<evidence type="ECO:0000313" key="8">
    <source>
        <dbReference type="EMBL" id="MDY0885721.1"/>
    </source>
</evidence>
<feature type="transmembrane region" description="Helical" evidence="6">
    <location>
        <begin position="101"/>
        <end position="122"/>
    </location>
</feature>
<dbReference type="EMBL" id="JAXCLW010000013">
    <property type="protein sequence ID" value="MDY0885721.1"/>
    <property type="molecule type" value="Genomic_DNA"/>
</dbReference>
<dbReference type="InterPro" id="IPR020846">
    <property type="entry name" value="MFS_dom"/>
</dbReference>
<feature type="transmembrane region" description="Helical" evidence="6">
    <location>
        <begin position="74"/>
        <end position="95"/>
    </location>
</feature>
<evidence type="ECO:0000259" key="7">
    <source>
        <dbReference type="PROSITE" id="PS50850"/>
    </source>
</evidence>
<evidence type="ECO:0000256" key="6">
    <source>
        <dbReference type="SAM" id="Phobius"/>
    </source>
</evidence>
<feature type="transmembrane region" description="Helical" evidence="6">
    <location>
        <begin position="199"/>
        <end position="224"/>
    </location>
</feature>
<evidence type="ECO:0000256" key="1">
    <source>
        <dbReference type="ARBA" id="ARBA00004370"/>
    </source>
</evidence>
<dbReference type="InterPro" id="IPR047200">
    <property type="entry name" value="MFS_YcaD-like"/>
</dbReference>
<feature type="transmembrane region" description="Helical" evidence="6">
    <location>
        <begin position="236"/>
        <end position="254"/>
    </location>
</feature>
<dbReference type="Pfam" id="PF07690">
    <property type="entry name" value="MFS_1"/>
    <property type="match status" value="1"/>
</dbReference>
<keyword evidence="3 6" id="KW-1133">Transmembrane helix</keyword>
<dbReference type="Proteomes" id="UP001279642">
    <property type="component" value="Unassembled WGS sequence"/>
</dbReference>
<feature type="transmembrane region" description="Helical" evidence="6">
    <location>
        <begin position="357"/>
        <end position="378"/>
    </location>
</feature>
<dbReference type="SUPFAM" id="SSF103473">
    <property type="entry name" value="MFS general substrate transporter"/>
    <property type="match status" value="1"/>
</dbReference>
<evidence type="ECO:0000256" key="5">
    <source>
        <dbReference type="SAM" id="MobiDB-lite"/>
    </source>
</evidence>
<feature type="transmembrane region" description="Helical" evidence="6">
    <location>
        <begin position="292"/>
        <end position="312"/>
    </location>
</feature>
<dbReference type="InterPro" id="IPR036259">
    <property type="entry name" value="MFS_trans_sf"/>
</dbReference>
<comment type="subcellular location">
    <subcellularLocation>
        <location evidence="1">Membrane</location>
    </subcellularLocation>
</comment>
<dbReference type="CDD" id="cd17477">
    <property type="entry name" value="MFS_YcaD_like"/>
    <property type="match status" value="1"/>
</dbReference>
<feature type="region of interest" description="Disordered" evidence="5">
    <location>
        <begin position="401"/>
        <end position="430"/>
    </location>
</feature>
<protein>
    <submittedName>
        <fullName evidence="8">MFS transporter</fullName>
    </submittedName>
</protein>
<keyword evidence="4 6" id="KW-0472">Membrane</keyword>
<dbReference type="InterPro" id="IPR011701">
    <property type="entry name" value="MFS"/>
</dbReference>
<feature type="domain" description="Major facilitator superfamily (MFS) profile" evidence="7">
    <location>
        <begin position="5"/>
        <end position="381"/>
    </location>
</feature>
<dbReference type="PANTHER" id="PTHR23521">
    <property type="entry name" value="TRANSPORTER MFS SUPERFAMILY"/>
    <property type="match status" value="1"/>
</dbReference>